<protein>
    <recommendedName>
        <fullName evidence="4">Nucleoporin</fullName>
    </recommendedName>
</protein>
<gene>
    <name evidence="2" type="ORF">MOQ_003469</name>
</gene>
<dbReference type="Proteomes" id="UP000007350">
    <property type="component" value="Unassembled WGS sequence"/>
</dbReference>
<organism evidence="2 3">
    <name type="scientific">Trypanosoma cruzi marinkellei</name>
    <dbReference type="NCBI Taxonomy" id="85056"/>
    <lineage>
        <taxon>Eukaryota</taxon>
        <taxon>Discoba</taxon>
        <taxon>Euglenozoa</taxon>
        <taxon>Kinetoplastea</taxon>
        <taxon>Metakinetoplastina</taxon>
        <taxon>Trypanosomatida</taxon>
        <taxon>Trypanosomatidae</taxon>
        <taxon>Trypanosoma</taxon>
        <taxon>Schizotrypanum</taxon>
    </lineage>
</organism>
<feature type="compositionally biased region" description="Polar residues" evidence="1">
    <location>
        <begin position="903"/>
        <end position="920"/>
    </location>
</feature>
<accession>K2N040</accession>
<evidence type="ECO:0008006" key="4">
    <source>
        <dbReference type="Google" id="ProtNLM"/>
    </source>
</evidence>
<proteinExistence type="predicted"/>
<reference evidence="2 3" key="1">
    <citation type="journal article" date="2012" name="BMC Genomics">
        <title>Comparative genomic analysis of human infective Trypanosoma cruzi lineages with the bat-restricted subspecies T. cruzi marinkellei.</title>
        <authorList>
            <person name="Franzen O."/>
            <person name="Talavera-Lopez C."/>
            <person name="Ochaya S."/>
            <person name="Butler C.E."/>
            <person name="Messenger L.A."/>
            <person name="Lewis M.D."/>
            <person name="Llewellyn M.S."/>
            <person name="Marinkelle C.J."/>
            <person name="Tyler K.M."/>
            <person name="Miles M.A."/>
            <person name="Andersson B."/>
        </authorList>
    </citation>
    <scope>NUCLEOTIDE SEQUENCE [LARGE SCALE GENOMIC DNA]</scope>
    <source>
        <strain evidence="2 3">B7</strain>
    </source>
</reference>
<evidence type="ECO:0000256" key="1">
    <source>
        <dbReference type="SAM" id="MobiDB-lite"/>
    </source>
</evidence>
<sequence length="1631" mass="180693">MSGFSLLSCVVSRVAPSLLAPRRDDPDAFLRHLQLVSKDFITRFSSPDAILTPYSSSKGQIQPAATHVSENSVLNVPSSSTSSHGTVDELCPLQIALTFLLGEKESCNRMHVFELGIFLALLRHPYQGYKNILLWSSLIEKLEELGFYYVMQRRISQLWEAVKQQESELDVYNELRLLRLSCDVVLFFGEHALQIPSQDVLRELATLAQEMWADSASMVVRRCALVISVFLTKYSSLISIESLRNYKTNMDSPYLLVVVASVPALRERTDVNPELLRATLEVVFTTTVYSTPIAAYFSDEGLHSDSLSLVQRQFANVLYDLFSGVSGEFWGYFTGAALLSAVEAVARYACLWEFLPSGVPLLRPYMRNFLAEGSGVYAVSLFNFYASALAYHVDFDVFVEEEAAILDRSVPCYITYSSPLEGEAEEKGAALPHNTEGLTMVVSDTPLKKTFRMLAMGWGSFRGSEKVVVRSAFSLLHALMSNYSSYQKMLEEVIGCKLYSLFSHVATVVLTNSVDDDDVELLETFYGTISSFHPLLGNVAFAASNLLRPDLMKGVGVRYESTEIALLHLKIYDTLCKSYENAVPFVGIVEAVTHIPHGLIPCSFLAMEFFVQWLSVVQAVPLEVPRSLFQLLPKEKSMAKLIYRLCEGIFVLLRELQSGNVFLCSLPATPLLEGAIRLLSAAVCDGGHHNTLATCVIATHGENTLSACFMLYCVIFSPNASVSLVESTAGLLAYVLEQSQEKLFGTMRFHTSTELRRMLLSSIHHELQLSTASNKSVNVFRLASLRYLLCLDPASFFFLMLPEERESGGGSSELPLTRILRDKLGCVEVTPLEKVEVFDLLRALDDVDLPITSAVNLLSDMTGGSAYVQAAFTAAAIKYICGSIIGKMNLDGSRSTKYGEKGGSQQRSPSRSTIQSERGNLSSGDVAAIRVMLETGSRALEQCSAFYQMIEKQTRTANNWVDSRLSGNAPKRNLQELVVSRVTQDAVSNLSNYIPIGLSVSSLQAGSGKIKLKPMLLGDGFLLWNEGDEDVISLNQMASALEAMTRLTASLEGVAWLTFGEREAHFVSSKLLELSLQGMQMVGPTAIPLRGLMWSCFEGWLSLARGAASVHMQSLREFALISSPLKINALFQDFVKLMISNHEQIDVVCQGITVLSAFQPVGSLDEGTAVQIFEFISEVLERHVNKAPLNSLTTLILGCGVIYSRMGKFSPVRCALSTLETLWTFATNLSYKISATGPASTLSDIFDHVLGAASTVLLQNDELTIYFSHKRLIALANALGQFNDAAIYDPIANLYGPQAWHRAWLSVLLLLHAVLVNMEENRSDRSEWLNAVSTLAATSPRFQDAVSGFVSLGDAKEARPFSWELREMQLCTSIIALLASFGFSNASLTPHVRRCFCHIRRYQIPTMAVVDERIAKSLLVTTIRDQLSYLIQQSPPPTFSEEDLFIVTIERYRTSSTNSSYVPHEDSLQQRMVGDGREFREELLSFDVLRSFILRELNIIRRLHQESAAGAEVYYPPENTPLSHSSFTTVTSVDSVLEVEFHEGGNQNSAPHIENVKLALGLFVRYARLYLSTRSLALFDRQELSVSLEKLLHALNRLIHDVRRLGNSVLTGIVENVREDLKSLAGILQNS</sequence>
<name>K2N040_TRYCR</name>
<keyword evidence="3" id="KW-1185">Reference proteome</keyword>
<dbReference type="EMBL" id="AHKC01009678">
    <property type="protein sequence ID" value="EKF32675.1"/>
    <property type="molecule type" value="Genomic_DNA"/>
</dbReference>
<comment type="caution">
    <text evidence="2">The sequence shown here is derived from an EMBL/GenBank/DDBJ whole genome shotgun (WGS) entry which is preliminary data.</text>
</comment>
<dbReference type="OrthoDB" id="242880at2759"/>
<feature type="region of interest" description="Disordered" evidence="1">
    <location>
        <begin position="896"/>
        <end position="920"/>
    </location>
</feature>
<evidence type="ECO:0000313" key="2">
    <source>
        <dbReference type="EMBL" id="EKF32675.1"/>
    </source>
</evidence>
<evidence type="ECO:0000313" key="3">
    <source>
        <dbReference type="Proteomes" id="UP000007350"/>
    </source>
</evidence>